<organism evidence="1 2">
    <name type="scientific">Haematococcus lacustris</name>
    <name type="common">Green alga</name>
    <name type="synonym">Haematococcus pluvialis</name>
    <dbReference type="NCBI Taxonomy" id="44745"/>
    <lineage>
        <taxon>Eukaryota</taxon>
        <taxon>Viridiplantae</taxon>
        <taxon>Chlorophyta</taxon>
        <taxon>core chlorophytes</taxon>
        <taxon>Chlorophyceae</taxon>
        <taxon>CS clade</taxon>
        <taxon>Chlamydomonadales</taxon>
        <taxon>Haematococcaceae</taxon>
        <taxon>Haematococcus</taxon>
    </lineage>
</organism>
<gene>
    <name evidence="1" type="ORF">HaLaN_07975</name>
</gene>
<sequence length="194" mass="19358">MNVNAQEGSGVGGLNVANAPGGIGGAGTAVGIDFEVALGLSVSVTLGDQVQLTQSLTLLGDQLGFALAPGILGGPGATGAGAGVGLGGGPGVVVAGRRQTLEQDPDSSRPNATRERSIQLSVGFASTVSQSASFDLSDTLAALQTQVQDTLMAGRKRRQQRMNAMMQARAGMRNGANGNDMMGMESGLNNAVMG</sequence>
<accession>A0A699YXR9</accession>
<comment type="caution">
    <text evidence="1">The sequence shown here is derived from an EMBL/GenBank/DDBJ whole genome shotgun (WGS) entry which is preliminary data.</text>
</comment>
<keyword evidence="2" id="KW-1185">Reference proteome</keyword>
<protein>
    <submittedName>
        <fullName evidence="1">Uncharacterized protein</fullName>
    </submittedName>
</protein>
<dbReference type="EMBL" id="BLLF01000491">
    <property type="protein sequence ID" value="GFH12318.1"/>
    <property type="molecule type" value="Genomic_DNA"/>
</dbReference>
<evidence type="ECO:0000313" key="1">
    <source>
        <dbReference type="EMBL" id="GFH12318.1"/>
    </source>
</evidence>
<dbReference type="AlphaFoldDB" id="A0A699YXR9"/>
<evidence type="ECO:0000313" key="2">
    <source>
        <dbReference type="Proteomes" id="UP000485058"/>
    </source>
</evidence>
<dbReference type="Proteomes" id="UP000485058">
    <property type="component" value="Unassembled WGS sequence"/>
</dbReference>
<reference evidence="1 2" key="1">
    <citation type="submission" date="2020-02" db="EMBL/GenBank/DDBJ databases">
        <title>Draft genome sequence of Haematococcus lacustris strain NIES-144.</title>
        <authorList>
            <person name="Morimoto D."/>
            <person name="Nakagawa S."/>
            <person name="Yoshida T."/>
            <person name="Sawayama S."/>
        </authorList>
    </citation>
    <scope>NUCLEOTIDE SEQUENCE [LARGE SCALE GENOMIC DNA]</scope>
    <source>
        <strain evidence="1 2">NIES-144</strain>
    </source>
</reference>
<name>A0A699YXR9_HAELA</name>
<proteinExistence type="predicted"/>